<evidence type="ECO:0000256" key="1">
    <source>
        <dbReference type="SAM" id="MobiDB-lite"/>
    </source>
</evidence>
<accession>A0A812GRQ6</accession>
<feature type="transmembrane region" description="Helical" evidence="2">
    <location>
        <begin position="12"/>
        <end position="37"/>
    </location>
</feature>
<keyword evidence="2" id="KW-1133">Transmembrane helix</keyword>
<dbReference type="Proteomes" id="UP000604046">
    <property type="component" value="Unassembled WGS sequence"/>
</dbReference>
<organism evidence="3 4">
    <name type="scientific">Symbiodinium natans</name>
    <dbReference type="NCBI Taxonomy" id="878477"/>
    <lineage>
        <taxon>Eukaryota</taxon>
        <taxon>Sar</taxon>
        <taxon>Alveolata</taxon>
        <taxon>Dinophyceae</taxon>
        <taxon>Suessiales</taxon>
        <taxon>Symbiodiniaceae</taxon>
        <taxon>Symbiodinium</taxon>
    </lineage>
</organism>
<proteinExistence type="predicted"/>
<gene>
    <name evidence="3" type="ORF">SNAT2548_LOCUS630</name>
</gene>
<name>A0A812GRQ6_9DINO</name>
<evidence type="ECO:0000313" key="3">
    <source>
        <dbReference type="EMBL" id="CAE6925501.1"/>
    </source>
</evidence>
<keyword evidence="2" id="KW-0472">Membrane</keyword>
<keyword evidence="2" id="KW-0812">Transmembrane</keyword>
<feature type="transmembrane region" description="Helical" evidence="2">
    <location>
        <begin position="140"/>
        <end position="161"/>
    </location>
</feature>
<reference evidence="3" key="1">
    <citation type="submission" date="2021-02" db="EMBL/GenBank/DDBJ databases">
        <authorList>
            <person name="Dougan E. K."/>
            <person name="Rhodes N."/>
            <person name="Thang M."/>
            <person name="Chan C."/>
        </authorList>
    </citation>
    <scope>NUCLEOTIDE SEQUENCE</scope>
</reference>
<feature type="transmembrane region" description="Helical" evidence="2">
    <location>
        <begin position="84"/>
        <end position="104"/>
    </location>
</feature>
<sequence>MAFTRDHGTCCIVLPLKLGVSLVAMLAFVDSVVSIVATFTGDIRFQPNGYNEHFYRVPVFIGVFGIFFGFSGLLGIYDDKPAWLRWLVYYLGVKQVALLVTSIADYSTLWKCESWPTSSDRAREVNQQLLSLSEAGVCPWARLAYMVGSLMVQGFWAYCFYHTYSYWRQLQSNPAYHIDFGAEKHGMEGRWDHFQVKDPRLPEHEEGLPLLPQLKESEYGSADKVKRYGPDGQEMGDVDI</sequence>
<comment type="caution">
    <text evidence="3">The sequence shown here is derived from an EMBL/GenBank/DDBJ whole genome shotgun (WGS) entry which is preliminary data.</text>
</comment>
<protein>
    <submittedName>
        <fullName evidence="3">Uncharacterized protein</fullName>
    </submittedName>
</protein>
<dbReference type="OrthoDB" id="419310at2759"/>
<evidence type="ECO:0000256" key="2">
    <source>
        <dbReference type="SAM" id="Phobius"/>
    </source>
</evidence>
<evidence type="ECO:0000313" key="4">
    <source>
        <dbReference type="Proteomes" id="UP000604046"/>
    </source>
</evidence>
<dbReference type="AlphaFoldDB" id="A0A812GRQ6"/>
<keyword evidence="4" id="KW-1185">Reference proteome</keyword>
<dbReference type="EMBL" id="CAJNDS010000031">
    <property type="protein sequence ID" value="CAE6925501.1"/>
    <property type="molecule type" value="Genomic_DNA"/>
</dbReference>
<feature type="transmembrane region" description="Helical" evidence="2">
    <location>
        <begin position="57"/>
        <end position="77"/>
    </location>
</feature>
<feature type="region of interest" description="Disordered" evidence="1">
    <location>
        <begin position="221"/>
        <end position="240"/>
    </location>
</feature>